<evidence type="ECO:0000313" key="1">
    <source>
        <dbReference type="EMBL" id="ADG69870.1"/>
    </source>
</evidence>
<gene>
    <name evidence="1" type="ordered locus">Plim_4059</name>
</gene>
<keyword evidence="2" id="KW-1185">Reference proteome</keyword>
<organism evidence="1 2">
    <name type="scientific">Planctopirus limnophila (strain ATCC 43296 / DSM 3776 / IFAM 1008 / Mu 290)</name>
    <name type="common">Planctomyces limnophilus</name>
    <dbReference type="NCBI Taxonomy" id="521674"/>
    <lineage>
        <taxon>Bacteria</taxon>
        <taxon>Pseudomonadati</taxon>
        <taxon>Planctomycetota</taxon>
        <taxon>Planctomycetia</taxon>
        <taxon>Planctomycetales</taxon>
        <taxon>Planctomycetaceae</taxon>
        <taxon>Planctopirus</taxon>
    </lineage>
</organism>
<dbReference type="KEGG" id="plm:Plim_4059"/>
<evidence type="ECO:0000313" key="2">
    <source>
        <dbReference type="Proteomes" id="UP000002220"/>
    </source>
</evidence>
<protein>
    <submittedName>
        <fullName evidence="1">Uncharacterized protein</fullName>
    </submittedName>
</protein>
<accession>D5SY77</accession>
<proteinExistence type="predicted"/>
<name>D5SY77_PLAL2</name>
<dbReference type="OrthoDB" id="280641at2"/>
<dbReference type="EMBL" id="CP001744">
    <property type="protein sequence ID" value="ADG69870.1"/>
    <property type="molecule type" value="Genomic_DNA"/>
</dbReference>
<reference evidence="1 2" key="1">
    <citation type="journal article" date="2010" name="Stand. Genomic Sci.">
        <title>Complete genome sequence of Planctomyces limnophilus type strain (Mu 290).</title>
        <authorList>
            <person name="Labutti K."/>
            <person name="Sikorski J."/>
            <person name="Schneider S."/>
            <person name="Nolan M."/>
            <person name="Lucas S."/>
            <person name="Glavina Del Rio T."/>
            <person name="Tice H."/>
            <person name="Cheng J.F."/>
            <person name="Goodwin L."/>
            <person name="Pitluck S."/>
            <person name="Liolios K."/>
            <person name="Ivanova N."/>
            <person name="Mavromatis K."/>
            <person name="Mikhailova N."/>
            <person name="Pati A."/>
            <person name="Chen A."/>
            <person name="Palaniappan K."/>
            <person name="Land M."/>
            <person name="Hauser L."/>
            <person name="Chang Y.J."/>
            <person name="Jeffries C.D."/>
            <person name="Tindall B.J."/>
            <person name="Rohde M."/>
            <person name="Goker M."/>
            <person name="Woyke T."/>
            <person name="Bristow J."/>
            <person name="Eisen J.A."/>
            <person name="Markowitz V."/>
            <person name="Hugenholtz P."/>
            <person name="Kyrpides N.C."/>
            <person name="Klenk H.P."/>
            <person name="Lapidus A."/>
        </authorList>
    </citation>
    <scope>NUCLEOTIDE SEQUENCE [LARGE SCALE GENOMIC DNA]</scope>
    <source>
        <strain evidence="2">ATCC 43296 / DSM 3776 / IFAM 1008 / 290</strain>
    </source>
</reference>
<dbReference type="Proteomes" id="UP000002220">
    <property type="component" value="Chromosome"/>
</dbReference>
<dbReference type="HOGENOM" id="CLU_1785101_0_0_0"/>
<dbReference type="AlphaFoldDB" id="D5SY77"/>
<dbReference type="STRING" id="521674.Plim_4059"/>
<dbReference type="RefSeq" id="WP_013112301.1">
    <property type="nucleotide sequence ID" value="NC_014148.1"/>
</dbReference>
<sequence>MTDDIAKNCSRCLGCDFAIFNDGNVFENFASQLGINGDWTIPAEAPSFDSKGVARSSGRRGCWLLSSKSRVATKDVNEHLRFLLGVLLPHREVIIKAATGGDTVFTVHWSGQAYPYASGPALAVDCVAGIAKLNAELVFTVHQTQ</sequence>